<gene>
    <name evidence="1" type="ORF">M8T91_18260</name>
</gene>
<dbReference type="Proteomes" id="UP001321520">
    <property type="component" value="Chromosome"/>
</dbReference>
<dbReference type="RefSeq" id="WP_301415652.1">
    <property type="nucleotide sequence ID" value="NZ_CP098023.1"/>
</dbReference>
<sequence>MNFIHIESRQIPVKIASFIIFIRSERVNIQTGDWCDNPMVSVRYDFEIIVDNNSGDDGALAPACSISFLYEEYKDCDVTHLPLEKNTAHYPFEIQNNIADSWEAVLGNDSWELENNRMTVRSFEGNCAQVLWEAEYGDVDNRRIFLFEGSVTFDGILVWANTETDIEAAISQTWNPELLRNRLFQVSKKVDLEQSPAHWEVQYQLRKVIP</sequence>
<evidence type="ECO:0000313" key="2">
    <source>
        <dbReference type="Proteomes" id="UP001321520"/>
    </source>
</evidence>
<proteinExistence type="predicted"/>
<reference evidence="1 2" key="1">
    <citation type="submission" date="2022-05" db="EMBL/GenBank/DDBJ databases">
        <title>Microbulbifer sp. nov., isolated from sponge.</title>
        <authorList>
            <person name="Gao L."/>
        </authorList>
    </citation>
    <scope>NUCLEOTIDE SEQUENCE [LARGE SCALE GENOMIC DNA]</scope>
    <source>
        <strain evidence="1 2">MI-G</strain>
    </source>
</reference>
<dbReference type="EMBL" id="CP098023">
    <property type="protein sequence ID" value="WKD49805.1"/>
    <property type="molecule type" value="Genomic_DNA"/>
</dbReference>
<keyword evidence="2" id="KW-1185">Reference proteome</keyword>
<protein>
    <submittedName>
        <fullName evidence="1">Uncharacterized protein</fullName>
    </submittedName>
</protein>
<accession>A0ABY9EEL9</accession>
<organism evidence="1 2">
    <name type="scientific">Microbulbifer spongiae</name>
    <dbReference type="NCBI Taxonomy" id="2944933"/>
    <lineage>
        <taxon>Bacteria</taxon>
        <taxon>Pseudomonadati</taxon>
        <taxon>Pseudomonadota</taxon>
        <taxon>Gammaproteobacteria</taxon>
        <taxon>Cellvibrionales</taxon>
        <taxon>Microbulbiferaceae</taxon>
        <taxon>Microbulbifer</taxon>
    </lineage>
</organism>
<name>A0ABY9EEL9_9GAMM</name>
<evidence type="ECO:0000313" key="1">
    <source>
        <dbReference type="EMBL" id="WKD49805.1"/>
    </source>
</evidence>